<feature type="compositionally biased region" description="Basic and acidic residues" evidence="1">
    <location>
        <begin position="109"/>
        <end position="122"/>
    </location>
</feature>
<protein>
    <submittedName>
        <fullName evidence="2">Uncharacterized protein</fullName>
    </submittedName>
</protein>
<accession>A0A843UUY6</accession>
<organism evidence="2 3">
    <name type="scientific">Colocasia esculenta</name>
    <name type="common">Wild taro</name>
    <name type="synonym">Arum esculentum</name>
    <dbReference type="NCBI Taxonomy" id="4460"/>
    <lineage>
        <taxon>Eukaryota</taxon>
        <taxon>Viridiplantae</taxon>
        <taxon>Streptophyta</taxon>
        <taxon>Embryophyta</taxon>
        <taxon>Tracheophyta</taxon>
        <taxon>Spermatophyta</taxon>
        <taxon>Magnoliopsida</taxon>
        <taxon>Liliopsida</taxon>
        <taxon>Araceae</taxon>
        <taxon>Aroideae</taxon>
        <taxon>Colocasieae</taxon>
        <taxon>Colocasia</taxon>
    </lineage>
</organism>
<evidence type="ECO:0000313" key="2">
    <source>
        <dbReference type="EMBL" id="MQL90042.1"/>
    </source>
</evidence>
<dbReference type="AlphaFoldDB" id="A0A843UUY6"/>
<dbReference type="Proteomes" id="UP000652761">
    <property type="component" value="Unassembled WGS sequence"/>
</dbReference>
<dbReference type="EMBL" id="NMUH01001204">
    <property type="protein sequence ID" value="MQL90042.1"/>
    <property type="molecule type" value="Genomic_DNA"/>
</dbReference>
<reference evidence="2" key="1">
    <citation type="submission" date="2017-07" db="EMBL/GenBank/DDBJ databases">
        <title>Taro Niue Genome Assembly and Annotation.</title>
        <authorList>
            <person name="Atibalentja N."/>
            <person name="Keating K."/>
            <person name="Fields C.J."/>
        </authorList>
    </citation>
    <scope>NUCLEOTIDE SEQUENCE</scope>
    <source>
        <strain evidence="2">Niue_2</strain>
        <tissue evidence="2">Leaf</tissue>
    </source>
</reference>
<proteinExistence type="predicted"/>
<sequence length="154" mass="17364">MNEGLATYLLEADGLSMSQCFHGVHLHRGGEFFCPCHHGSILCLPLTDHGPFRPSRMIPSIATIAVTALHGGRMKKHRRRKDEEGGGCHRRQQKVARVREEEGGGGLRSPEERKKREEEKGGKGAFLWGWNSKGPRVCYRDNLRVAFTLERFAK</sequence>
<evidence type="ECO:0000313" key="3">
    <source>
        <dbReference type="Proteomes" id="UP000652761"/>
    </source>
</evidence>
<gene>
    <name evidence="2" type="ORF">Taro_022628</name>
</gene>
<evidence type="ECO:0000256" key="1">
    <source>
        <dbReference type="SAM" id="MobiDB-lite"/>
    </source>
</evidence>
<keyword evidence="3" id="KW-1185">Reference proteome</keyword>
<name>A0A843UUY6_COLES</name>
<comment type="caution">
    <text evidence="2">The sequence shown here is derived from an EMBL/GenBank/DDBJ whole genome shotgun (WGS) entry which is preliminary data.</text>
</comment>
<feature type="region of interest" description="Disordered" evidence="1">
    <location>
        <begin position="72"/>
        <end position="125"/>
    </location>
</feature>